<dbReference type="HAMAP" id="MF_01007">
    <property type="entry name" value="16SrRNA_methyltr_H"/>
    <property type="match status" value="1"/>
</dbReference>
<keyword evidence="4 7" id="KW-0489">Methyltransferase</keyword>
<comment type="function">
    <text evidence="7">Specifically methylates the N4 position of cytidine in position 1402 (C1402) of 16S rRNA.</text>
</comment>
<organism evidence="9 10">
    <name type="scientific">Filifactor alocis (strain ATCC 35896 / CCUG 47790 / D40 B5)</name>
    <name type="common">Fusobacterium alocis</name>
    <dbReference type="NCBI Taxonomy" id="546269"/>
    <lineage>
        <taxon>Bacteria</taxon>
        <taxon>Bacillati</taxon>
        <taxon>Bacillota</taxon>
        <taxon>Clostridia</taxon>
        <taxon>Peptostreptococcales</taxon>
        <taxon>Filifactoraceae</taxon>
        <taxon>Filifactor</taxon>
    </lineage>
</organism>
<evidence type="ECO:0000313" key="10">
    <source>
        <dbReference type="Proteomes" id="UP000007468"/>
    </source>
</evidence>
<proteinExistence type="inferred from homology"/>
<keyword evidence="10" id="KW-1185">Reference proteome</keyword>
<dbReference type="SUPFAM" id="SSF81799">
    <property type="entry name" value="Putative methyltransferase TM0872, insert domain"/>
    <property type="match status" value="1"/>
</dbReference>
<dbReference type="SUPFAM" id="SSF53335">
    <property type="entry name" value="S-adenosyl-L-methionine-dependent methyltransferases"/>
    <property type="match status" value="1"/>
</dbReference>
<dbReference type="GO" id="GO:0071424">
    <property type="term" value="F:rRNA (cytosine-N4-)-methyltransferase activity"/>
    <property type="evidence" value="ECO:0007669"/>
    <property type="project" value="UniProtKB-UniRule"/>
</dbReference>
<dbReference type="AlphaFoldDB" id="D6GRU5"/>
<dbReference type="NCBIfam" id="TIGR00006">
    <property type="entry name" value="16S rRNA (cytosine(1402)-N(4))-methyltransferase RsmH"/>
    <property type="match status" value="1"/>
</dbReference>
<evidence type="ECO:0000256" key="1">
    <source>
        <dbReference type="ARBA" id="ARBA00010396"/>
    </source>
</evidence>
<comment type="subcellular location">
    <subcellularLocation>
        <location evidence="7">Cytoplasm</location>
    </subcellularLocation>
</comment>
<evidence type="ECO:0000256" key="8">
    <source>
        <dbReference type="SAM" id="MobiDB-lite"/>
    </source>
</evidence>
<gene>
    <name evidence="7" type="primary">rsmH</name>
    <name evidence="9" type="synonym">mraW</name>
    <name evidence="9" type="ordered locus">HMPREF0389_00301</name>
</gene>
<dbReference type="InterPro" id="IPR002903">
    <property type="entry name" value="RsmH"/>
</dbReference>
<dbReference type="InterPro" id="IPR029063">
    <property type="entry name" value="SAM-dependent_MTases_sf"/>
</dbReference>
<name>D6GRU5_FILAD</name>
<evidence type="ECO:0000256" key="3">
    <source>
        <dbReference type="ARBA" id="ARBA00022552"/>
    </source>
</evidence>
<protein>
    <recommendedName>
        <fullName evidence="7">Ribosomal RNA small subunit methyltransferase H</fullName>
        <ecNumber evidence="7">2.1.1.199</ecNumber>
    </recommendedName>
    <alternativeName>
        <fullName evidence="7">16S rRNA m(4)C1402 methyltransferase</fullName>
    </alternativeName>
    <alternativeName>
        <fullName evidence="7">rRNA (cytosine-N(4)-)-methyltransferase RsmH</fullName>
    </alternativeName>
</protein>
<sequence length="310" mass="35350">MDFLHKPVMLNECIDMLNIVPSGIYVDGTLGGAGHSLEIVKRLDSGKLIAFDQDIEAIKNAKIKLKSYEDKVILIHDNFRNIKKSLEDIDIFRINGLLLDLGVSSYQLDSPERGFSYRYDAPLDMRMNQSSQISAKYIVNTYSEEDLKRIIRDYGEEKWASRIAQFIVEERMKKPIDTTGELVQIIKAAIPKKAREEEQHPAKRTFQAIRIETNHELDVIHDVLESAVELLLPGGVISVITFHSLEDRIVKNFFRDESTGCICSPEIPVCVCNHQARLRLAHRKPLVPSEEELRENPRSRSAKVRGAIKL</sequence>
<evidence type="ECO:0000313" key="9">
    <source>
        <dbReference type="EMBL" id="EFE28386.1"/>
    </source>
</evidence>
<evidence type="ECO:0000256" key="7">
    <source>
        <dbReference type="HAMAP-Rule" id="MF_01007"/>
    </source>
</evidence>
<feature type="binding site" evidence="7">
    <location>
        <position position="100"/>
    </location>
    <ligand>
        <name>S-adenosyl-L-methionine</name>
        <dbReference type="ChEBI" id="CHEBI:59789"/>
    </ligand>
</feature>
<dbReference type="STRING" id="546269.HMPREF0389_00301"/>
<keyword evidence="6 7" id="KW-0949">S-adenosyl-L-methionine</keyword>
<dbReference type="EC" id="2.1.1.199" evidence="7"/>
<accession>D6GRU5</accession>
<evidence type="ECO:0000256" key="6">
    <source>
        <dbReference type="ARBA" id="ARBA00022691"/>
    </source>
</evidence>
<dbReference type="Proteomes" id="UP000007468">
    <property type="component" value="Chromosome"/>
</dbReference>
<dbReference type="OrthoDB" id="9806637at2"/>
<dbReference type="PANTHER" id="PTHR11265:SF0">
    <property type="entry name" value="12S RRNA N4-METHYLCYTIDINE METHYLTRANSFERASE"/>
    <property type="match status" value="1"/>
</dbReference>
<dbReference type="GO" id="GO:0070475">
    <property type="term" value="P:rRNA base methylation"/>
    <property type="evidence" value="ECO:0007669"/>
    <property type="project" value="UniProtKB-UniRule"/>
</dbReference>
<dbReference type="PANTHER" id="PTHR11265">
    <property type="entry name" value="S-ADENOSYL-METHYLTRANSFERASE MRAW"/>
    <property type="match status" value="1"/>
</dbReference>
<dbReference type="PATRIC" id="fig|546269.5.peg.354"/>
<dbReference type="KEGG" id="faa:HMPREF0389_00301"/>
<feature type="binding site" evidence="7">
    <location>
        <begin position="33"/>
        <end position="35"/>
    </location>
    <ligand>
        <name>S-adenosyl-L-methionine</name>
        <dbReference type="ChEBI" id="CHEBI:59789"/>
    </ligand>
</feature>
<feature type="binding site" evidence="7">
    <location>
        <position position="79"/>
    </location>
    <ligand>
        <name>S-adenosyl-L-methionine</name>
        <dbReference type="ChEBI" id="CHEBI:59789"/>
    </ligand>
</feature>
<dbReference type="FunFam" id="1.10.150.170:FF:000001">
    <property type="entry name" value="Ribosomal RNA small subunit methyltransferase H"/>
    <property type="match status" value="1"/>
</dbReference>
<dbReference type="InterPro" id="IPR023397">
    <property type="entry name" value="SAM-dep_MeTrfase_MraW_recog"/>
</dbReference>
<dbReference type="PIRSF" id="PIRSF004486">
    <property type="entry name" value="MraW"/>
    <property type="match status" value="1"/>
</dbReference>
<feature type="region of interest" description="Disordered" evidence="8">
    <location>
        <begin position="289"/>
        <end position="310"/>
    </location>
</feature>
<dbReference type="eggNOG" id="COG0275">
    <property type="taxonomic scope" value="Bacteria"/>
</dbReference>
<keyword evidence="2 7" id="KW-0963">Cytoplasm</keyword>
<dbReference type="Pfam" id="PF01795">
    <property type="entry name" value="Methyltransf_5"/>
    <property type="match status" value="1"/>
</dbReference>
<feature type="binding site" evidence="7">
    <location>
        <position position="107"/>
    </location>
    <ligand>
        <name>S-adenosyl-L-methionine</name>
        <dbReference type="ChEBI" id="CHEBI:59789"/>
    </ligand>
</feature>
<evidence type="ECO:0000256" key="2">
    <source>
        <dbReference type="ARBA" id="ARBA00022490"/>
    </source>
</evidence>
<comment type="similarity">
    <text evidence="1 7">Belongs to the methyltransferase superfamily. RsmH family.</text>
</comment>
<dbReference type="Gene3D" id="3.40.50.150">
    <property type="entry name" value="Vaccinia Virus protein VP39"/>
    <property type="match status" value="1"/>
</dbReference>
<dbReference type="GO" id="GO:0005737">
    <property type="term" value="C:cytoplasm"/>
    <property type="evidence" value="ECO:0007669"/>
    <property type="project" value="UniProtKB-SubCell"/>
</dbReference>
<feature type="binding site" evidence="7">
    <location>
        <position position="52"/>
    </location>
    <ligand>
        <name>S-adenosyl-L-methionine</name>
        <dbReference type="ChEBI" id="CHEBI:59789"/>
    </ligand>
</feature>
<dbReference type="EMBL" id="CP002390">
    <property type="protein sequence ID" value="EFE28386.1"/>
    <property type="molecule type" value="Genomic_DNA"/>
</dbReference>
<keyword evidence="3 7" id="KW-0698">rRNA processing</keyword>
<evidence type="ECO:0000256" key="4">
    <source>
        <dbReference type="ARBA" id="ARBA00022603"/>
    </source>
</evidence>
<feature type="compositionally biased region" description="Basic residues" evidence="8">
    <location>
        <begin position="300"/>
        <end position="310"/>
    </location>
</feature>
<dbReference type="Gene3D" id="1.10.150.170">
    <property type="entry name" value="Putative methyltransferase TM0872, insert domain"/>
    <property type="match status" value="1"/>
</dbReference>
<dbReference type="RefSeq" id="WP_014262006.1">
    <property type="nucleotide sequence ID" value="NC_016630.1"/>
</dbReference>
<keyword evidence="5 7" id="KW-0808">Transferase</keyword>
<reference evidence="10" key="1">
    <citation type="submission" date="2010-12" db="EMBL/GenBank/DDBJ databases">
        <title>The genome sequence of Filifactor alocis strain ATCC 35896.</title>
        <authorList>
            <consortium name="The Broad Institute Genome Sequencing Platform"/>
            <person name="Ward D."/>
            <person name="Earl A."/>
            <person name="Feldgarden M."/>
            <person name="Young S.K."/>
            <person name="Gargeya S."/>
            <person name="Zeng Q."/>
            <person name="Alvarado L."/>
            <person name="Berlin A."/>
            <person name="Bochicchio J."/>
            <person name="Chapman S.B."/>
            <person name="Chen Z."/>
            <person name="Freedman E."/>
            <person name="Gellesch M."/>
            <person name="Goldberg J."/>
            <person name="Griggs A."/>
            <person name="Gujja S."/>
            <person name="Heilman E."/>
            <person name="Heiman D."/>
            <person name="Howarth C."/>
            <person name="Mehta T."/>
            <person name="Neiman D."/>
            <person name="Pearson M."/>
            <person name="Roberts A."/>
            <person name="Saif S."/>
            <person name="Shea T."/>
            <person name="Shenoy N."/>
            <person name="Sisk P."/>
            <person name="Stolte C."/>
            <person name="Sykes S."/>
            <person name="White J."/>
            <person name="Yandava C."/>
            <person name="Izard J."/>
            <person name="Blanton J.M."/>
            <person name="Baranova O.V."/>
            <person name="Tanner A.C."/>
            <person name="Dewhirst F.E."/>
            <person name="Haas B."/>
            <person name="Nusbaum C."/>
            <person name="Birren B."/>
        </authorList>
    </citation>
    <scope>NUCLEOTIDE SEQUENCE [LARGE SCALE GENOMIC DNA]</scope>
    <source>
        <strain evidence="10">ATCC 35896 / D40 B5</strain>
    </source>
</reference>
<evidence type="ECO:0000256" key="5">
    <source>
        <dbReference type="ARBA" id="ARBA00022679"/>
    </source>
</evidence>
<comment type="catalytic activity">
    <reaction evidence="7">
        <text>cytidine(1402) in 16S rRNA + S-adenosyl-L-methionine = N(4)-methylcytidine(1402) in 16S rRNA + S-adenosyl-L-homocysteine + H(+)</text>
        <dbReference type="Rhea" id="RHEA:42928"/>
        <dbReference type="Rhea" id="RHEA-COMP:10286"/>
        <dbReference type="Rhea" id="RHEA-COMP:10287"/>
        <dbReference type="ChEBI" id="CHEBI:15378"/>
        <dbReference type="ChEBI" id="CHEBI:57856"/>
        <dbReference type="ChEBI" id="CHEBI:59789"/>
        <dbReference type="ChEBI" id="CHEBI:74506"/>
        <dbReference type="ChEBI" id="CHEBI:82748"/>
        <dbReference type="EC" id="2.1.1.199"/>
    </reaction>
</comment>